<feature type="domain" description="C2H2-type" evidence="14">
    <location>
        <begin position="389"/>
        <end position="416"/>
    </location>
</feature>
<dbReference type="PANTHER" id="PTHR24381:SF366">
    <property type="entry name" value="ZINC FINGER PROTEIN 383"/>
    <property type="match status" value="1"/>
</dbReference>
<feature type="region of interest" description="Disordered" evidence="13">
    <location>
        <begin position="84"/>
        <end position="204"/>
    </location>
</feature>
<keyword evidence="7" id="KW-0862">Zinc</keyword>
<feature type="domain" description="C2H2-type" evidence="14">
    <location>
        <begin position="417"/>
        <end position="444"/>
    </location>
</feature>
<evidence type="ECO:0000256" key="8">
    <source>
        <dbReference type="ARBA" id="ARBA00023015"/>
    </source>
</evidence>
<comment type="subcellular location">
    <subcellularLocation>
        <location evidence="2">Nucleus</location>
    </subcellularLocation>
</comment>
<dbReference type="InterPro" id="IPR036236">
    <property type="entry name" value="Znf_C2H2_sf"/>
</dbReference>
<keyword evidence="6 12" id="KW-0863">Zinc-finger</keyword>
<dbReference type="FunFam" id="3.30.160.60:FF:000384">
    <property type="entry name" value="Zinc finger protein 550"/>
    <property type="match status" value="1"/>
</dbReference>
<comment type="similarity">
    <text evidence="3">Belongs to the krueppel C2H2-type zinc-finger protein family.</text>
</comment>
<feature type="domain" description="C2H2-type" evidence="14">
    <location>
        <begin position="539"/>
        <end position="566"/>
    </location>
</feature>
<evidence type="ECO:0000256" key="2">
    <source>
        <dbReference type="ARBA" id="ARBA00004123"/>
    </source>
</evidence>
<dbReference type="GO" id="GO:0008270">
    <property type="term" value="F:zinc ion binding"/>
    <property type="evidence" value="ECO:0007669"/>
    <property type="project" value="UniProtKB-KW"/>
</dbReference>
<dbReference type="AlphaFoldDB" id="A0A6J2F8M9"/>
<dbReference type="FunFam" id="3.30.160.60:FF:003095">
    <property type="match status" value="1"/>
</dbReference>
<dbReference type="GO" id="GO:0000981">
    <property type="term" value="F:DNA-binding transcription factor activity, RNA polymerase II-specific"/>
    <property type="evidence" value="ECO:0007669"/>
    <property type="project" value="TreeGrafter"/>
</dbReference>
<dbReference type="SMART" id="SM00355">
    <property type="entry name" value="ZnF_C2H2"/>
    <property type="match status" value="8"/>
</dbReference>
<evidence type="ECO:0000256" key="12">
    <source>
        <dbReference type="PROSITE-ProRule" id="PRU00042"/>
    </source>
</evidence>
<dbReference type="FunFam" id="3.30.160.60:FF:002318">
    <property type="entry name" value="zinc finger protein 837 isoform X2"/>
    <property type="match status" value="1"/>
</dbReference>
<evidence type="ECO:0000256" key="7">
    <source>
        <dbReference type="ARBA" id="ARBA00022833"/>
    </source>
</evidence>
<dbReference type="FunFam" id="3.30.160.60:FF:000508">
    <property type="entry name" value="Myeloid zinc finger 1"/>
    <property type="match status" value="1"/>
</dbReference>
<evidence type="ECO:0000313" key="15">
    <source>
        <dbReference type="Proteomes" id="UP000515165"/>
    </source>
</evidence>
<dbReference type="GO" id="GO:0005634">
    <property type="term" value="C:nucleus"/>
    <property type="evidence" value="ECO:0007669"/>
    <property type="project" value="UniProtKB-SubCell"/>
</dbReference>
<evidence type="ECO:0000256" key="13">
    <source>
        <dbReference type="SAM" id="MobiDB-lite"/>
    </source>
</evidence>
<evidence type="ECO:0000313" key="16">
    <source>
        <dbReference type="RefSeq" id="XP_027475472.2"/>
    </source>
</evidence>
<evidence type="ECO:0000259" key="14">
    <source>
        <dbReference type="PROSITE" id="PS50157"/>
    </source>
</evidence>
<keyword evidence="4" id="KW-0479">Metal-binding</keyword>
<evidence type="ECO:0000256" key="5">
    <source>
        <dbReference type="ARBA" id="ARBA00022737"/>
    </source>
</evidence>
<dbReference type="OrthoDB" id="8117402at2759"/>
<feature type="region of interest" description="Disordered" evidence="13">
    <location>
        <begin position="1"/>
        <end position="45"/>
    </location>
</feature>
<name>A0A6J2F8M9_ZALCA</name>
<evidence type="ECO:0000256" key="6">
    <source>
        <dbReference type="ARBA" id="ARBA00022771"/>
    </source>
</evidence>
<reference evidence="16" key="1">
    <citation type="submission" date="2025-08" db="UniProtKB">
        <authorList>
            <consortium name="RefSeq"/>
        </authorList>
    </citation>
    <scope>IDENTIFICATION</scope>
    <source>
        <tissue evidence="16">Blood</tissue>
    </source>
</reference>
<dbReference type="PANTHER" id="PTHR24381">
    <property type="entry name" value="ZINC FINGER PROTEIN"/>
    <property type="match status" value="1"/>
</dbReference>
<gene>
    <name evidence="16" type="primary">ZNF837</name>
</gene>
<dbReference type="GeneID" id="113936450"/>
<feature type="compositionally biased region" description="Basic and acidic residues" evidence="13">
    <location>
        <begin position="141"/>
        <end position="169"/>
    </location>
</feature>
<keyword evidence="10" id="KW-0804">Transcription</keyword>
<evidence type="ECO:0000256" key="9">
    <source>
        <dbReference type="ARBA" id="ARBA00023125"/>
    </source>
</evidence>
<protein>
    <submittedName>
        <fullName evidence="16">Zinc finger protein 837</fullName>
    </submittedName>
</protein>
<evidence type="ECO:0000256" key="11">
    <source>
        <dbReference type="ARBA" id="ARBA00023242"/>
    </source>
</evidence>
<feature type="domain" description="C2H2-type" evidence="14">
    <location>
        <begin position="595"/>
        <end position="622"/>
    </location>
</feature>
<dbReference type="RefSeq" id="XP_027475472.2">
    <property type="nucleotide sequence ID" value="XM_027619671.2"/>
</dbReference>
<dbReference type="FunFam" id="3.30.160.60:FF:000358">
    <property type="entry name" value="zinc finger protein 24"/>
    <property type="match status" value="1"/>
</dbReference>
<dbReference type="SUPFAM" id="SSF57667">
    <property type="entry name" value="beta-beta-alpha zinc fingers"/>
    <property type="match status" value="5"/>
</dbReference>
<evidence type="ECO:0000256" key="10">
    <source>
        <dbReference type="ARBA" id="ARBA00023163"/>
    </source>
</evidence>
<evidence type="ECO:0000256" key="4">
    <source>
        <dbReference type="ARBA" id="ARBA00022723"/>
    </source>
</evidence>
<keyword evidence="11" id="KW-0539">Nucleus</keyword>
<accession>A0A6J2F8M9</accession>
<dbReference type="GO" id="GO:0042802">
    <property type="term" value="F:identical protein binding"/>
    <property type="evidence" value="ECO:0007669"/>
    <property type="project" value="UniProtKB-ARBA"/>
</dbReference>
<feature type="domain" description="C2H2-type" evidence="14">
    <location>
        <begin position="511"/>
        <end position="538"/>
    </location>
</feature>
<keyword evidence="15" id="KW-1185">Reference proteome</keyword>
<dbReference type="PROSITE" id="PS50157">
    <property type="entry name" value="ZINC_FINGER_C2H2_2"/>
    <property type="match status" value="8"/>
</dbReference>
<dbReference type="FunFam" id="3.30.160.60:FF:001207">
    <property type="entry name" value="zinc finger protein 837 isoform X2"/>
    <property type="match status" value="2"/>
</dbReference>
<organism evidence="15 16">
    <name type="scientific">Zalophus californianus</name>
    <name type="common">California sealion</name>
    <dbReference type="NCBI Taxonomy" id="9704"/>
    <lineage>
        <taxon>Eukaryota</taxon>
        <taxon>Metazoa</taxon>
        <taxon>Chordata</taxon>
        <taxon>Craniata</taxon>
        <taxon>Vertebrata</taxon>
        <taxon>Euteleostomi</taxon>
        <taxon>Mammalia</taxon>
        <taxon>Eutheria</taxon>
        <taxon>Laurasiatheria</taxon>
        <taxon>Carnivora</taxon>
        <taxon>Caniformia</taxon>
        <taxon>Pinnipedia</taxon>
        <taxon>Otariidae</taxon>
        <taxon>Zalophus</taxon>
    </lineage>
</organism>
<dbReference type="GO" id="GO:0000977">
    <property type="term" value="F:RNA polymerase II transcription regulatory region sequence-specific DNA binding"/>
    <property type="evidence" value="ECO:0007669"/>
    <property type="project" value="TreeGrafter"/>
</dbReference>
<dbReference type="KEGG" id="zca:113936450"/>
<dbReference type="Gene3D" id="3.30.160.60">
    <property type="entry name" value="Classic Zinc Finger"/>
    <property type="match status" value="9"/>
</dbReference>
<dbReference type="Pfam" id="PF00096">
    <property type="entry name" value="zf-C2H2"/>
    <property type="match status" value="8"/>
</dbReference>
<comment type="function">
    <text evidence="1">May be involved in transcriptional regulation.</text>
</comment>
<evidence type="ECO:0000256" key="3">
    <source>
        <dbReference type="ARBA" id="ARBA00006991"/>
    </source>
</evidence>
<feature type="domain" description="C2H2-type" evidence="14">
    <location>
        <begin position="483"/>
        <end position="510"/>
    </location>
</feature>
<keyword evidence="5" id="KW-0677">Repeat</keyword>
<dbReference type="CTD" id="116412"/>
<dbReference type="PROSITE" id="PS00028">
    <property type="entry name" value="ZINC_FINGER_C2H2_1"/>
    <property type="match status" value="8"/>
</dbReference>
<dbReference type="Proteomes" id="UP000515165">
    <property type="component" value="Chromosome 17"/>
</dbReference>
<keyword evidence="8" id="KW-0805">Transcription regulation</keyword>
<keyword evidence="9" id="KW-0238">DNA-binding</keyword>
<sequence>MAVPFGVGHAERPQSGPHAVSLATTQSQTAPPGWRGRGCHDNRSPGAALLGAAGLRFPAGLARARLSPAGALIPQCAAARRRRLEGSALRAGRGPGDPRGPPPSESYSQDTVLGAGPRMEARAQNSRQGGIPKADLQGADRGQEERPKMELRPLAEDPAKRRPSQEGDLHGGTAGGKMAPQGRGSWSWGLGVSPSPGTRLSAGAGPLVQEPCGPTSSQDPDLVTPRGPHAGEGPYWCPVGTRASSHNCCLMQHLRTPPEEKSLVCDHCGGQVLCWCCPRTQLSEIHTEDGSHERRTGTQTFPKTLQVTVLQQNPLEDCSCIEEFTRRARLASQEMMQMAKEPLLCARCGKRFGSNKQLQMAEGPLMCLQCGRASGPGCSAPDPPAQRLYVCDQCGKAFTRTSSLLQHERIHTGERPYECAECGKAFVRCSGLYRHQKTHSAERHRRSLALARRSFLLGCPPCGDCGEGTQGPPRVPVAGEKPYECAECTKAFALFSHLVEHRRVHTGEKPYACPECGKAFNQRSNLSRHQRTHSSAKPHACPLCEKAFKGRSGLVQHQRAHTGERPYGCPECGKTFRGCSELRQHERLHSGEKPYICRDCGKAFVRNCSLVRHRRTHTGERPYACAECGRAFSQRSNLNEHRKRHAGRAAS</sequence>
<feature type="domain" description="C2H2-type" evidence="14">
    <location>
        <begin position="567"/>
        <end position="594"/>
    </location>
</feature>
<evidence type="ECO:0000256" key="1">
    <source>
        <dbReference type="ARBA" id="ARBA00003767"/>
    </source>
</evidence>
<dbReference type="InterPro" id="IPR013087">
    <property type="entry name" value="Znf_C2H2_type"/>
</dbReference>
<feature type="domain" description="C2H2-type" evidence="14">
    <location>
        <begin position="623"/>
        <end position="650"/>
    </location>
</feature>
<proteinExistence type="inferred from homology"/>
<dbReference type="FunFam" id="3.30.160.60:FF:001498">
    <property type="entry name" value="Zinc finger protein 404"/>
    <property type="match status" value="1"/>
</dbReference>